<keyword evidence="2" id="KW-1185">Reference proteome</keyword>
<evidence type="ECO:0000313" key="1">
    <source>
        <dbReference type="EMBL" id="EUN20564.1"/>
    </source>
</evidence>
<protein>
    <submittedName>
        <fullName evidence="1">Uncharacterized protein</fullName>
    </submittedName>
</protein>
<dbReference type="AlphaFoldDB" id="W7E0K8"/>
<proteinExistence type="predicted"/>
<organism evidence="1 2">
    <name type="scientific">Bipolaris victoriae (strain FI3)</name>
    <name type="common">Victoria blight of oats agent</name>
    <name type="synonym">Cochliobolus victoriae</name>
    <dbReference type="NCBI Taxonomy" id="930091"/>
    <lineage>
        <taxon>Eukaryota</taxon>
        <taxon>Fungi</taxon>
        <taxon>Dikarya</taxon>
        <taxon>Ascomycota</taxon>
        <taxon>Pezizomycotina</taxon>
        <taxon>Dothideomycetes</taxon>
        <taxon>Pleosporomycetidae</taxon>
        <taxon>Pleosporales</taxon>
        <taxon>Pleosporineae</taxon>
        <taxon>Pleosporaceae</taxon>
        <taxon>Bipolaris</taxon>
    </lineage>
</organism>
<evidence type="ECO:0000313" key="2">
    <source>
        <dbReference type="Proteomes" id="UP000054337"/>
    </source>
</evidence>
<dbReference type="GeneID" id="26252691"/>
<gene>
    <name evidence="1" type="ORF">COCVIDRAFT_21324</name>
</gene>
<reference evidence="1 2" key="1">
    <citation type="journal article" date="2013" name="PLoS Genet.">
        <title>Comparative genome structure, secondary metabolite, and effector coding capacity across Cochliobolus pathogens.</title>
        <authorList>
            <person name="Condon B.J."/>
            <person name="Leng Y."/>
            <person name="Wu D."/>
            <person name="Bushley K.E."/>
            <person name="Ohm R.A."/>
            <person name="Otillar R."/>
            <person name="Martin J."/>
            <person name="Schackwitz W."/>
            <person name="Grimwood J."/>
            <person name="MohdZainudin N."/>
            <person name="Xue C."/>
            <person name="Wang R."/>
            <person name="Manning V.A."/>
            <person name="Dhillon B."/>
            <person name="Tu Z.J."/>
            <person name="Steffenson B.J."/>
            <person name="Salamov A."/>
            <person name="Sun H."/>
            <person name="Lowry S."/>
            <person name="LaButti K."/>
            <person name="Han J."/>
            <person name="Copeland A."/>
            <person name="Lindquist E."/>
            <person name="Barry K."/>
            <person name="Schmutz J."/>
            <person name="Baker S.E."/>
            <person name="Ciuffetti L.M."/>
            <person name="Grigoriev I.V."/>
            <person name="Zhong S."/>
            <person name="Turgeon B.G."/>
        </authorList>
    </citation>
    <scope>NUCLEOTIDE SEQUENCE [LARGE SCALE GENOMIC DNA]</scope>
    <source>
        <strain evidence="1 2">FI3</strain>
    </source>
</reference>
<dbReference type="Proteomes" id="UP000054337">
    <property type="component" value="Unassembled WGS sequence"/>
</dbReference>
<sequence>MRDVSILWAMGFENVSRMQPRHHHVLAGHNRLAFLETLAGITERPVCALSGAEVLGQPELKISSLVHDWSRSMNPSAKHPLPAPMNVYHERTVVSPTFVRRAKCTGSPTRENDRVEEKKKTTRAITRAIWVEIKVFSSAA</sequence>
<accession>W7E0K8</accession>
<dbReference type="HOGENOM" id="CLU_1834813_0_0_1"/>
<dbReference type="EMBL" id="KI968954">
    <property type="protein sequence ID" value="EUN20564.1"/>
    <property type="molecule type" value="Genomic_DNA"/>
</dbReference>
<dbReference type="RefSeq" id="XP_014550138.1">
    <property type="nucleotide sequence ID" value="XM_014694652.1"/>
</dbReference>
<name>W7E0K8_BIPV3</name>